<evidence type="ECO:0000256" key="4">
    <source>
        <dbReference type="ARBA" id="ARBA00022723"/>
    </source>
</evidence>
<organism evidence="10 11">
    <name type="scientific">Steinernema hermaphroditum</name>
    <dbReference type="NCBI Taxonomy" id="289476"/>
    <lineage>
        <taxon>Eukaryota</taxon>
        <taxon>Metazoa</taxon>
        <taxon>Ecdysozoa</taxon>
        <taxon>Nematoda</taxon>
        <taxon>Chromadorea</taxon>
        <taxon>Rhabditida</taxon>
        <taxon>Tylenchina</taxon>
        <taxon>Panagrolaimomorpha</taxon>
        <taxon>Strongyloidoidea</taxon>
        <taxon>Steinernematidae</taxon>
        <taxon>Steinernema</taxon>
    </lineage>
</organism>
<dbReference type="GO" id="GO:0016705">
    <property type="term" value="F:oxidoreductase activity, acting on paired donors, with incorporation or reduction of molecular oxygen"/>
    <property type="evidence" value="ECO:0007669"/>
    <property type="project" value="InterPro"/>
</dbReference>
<evidence type="ECO:0000256" key="5">
    <source>
        <dbReference type="ARBA" id="ARBA00023002"/>
    </source>
</evidence>
<comment type="similarity">
    <text evidence="2 9">Belongs to the cytochrome P450 family.</text>
</comment>
<dbReference type="PRINTS" id="PR00463">
    <property type="entry name" value="EP450I"/>
</dbReference>
<dbReference type="GO" id="GO:0005506">
    <property type="term" value="F:iron ion binding"/>
    <property type="evidence" value="ECO:0007669"/>
    <property type="project" value="InterPro"/>
</dbReference>
<dbReference type="PANTHER" id="PTHR24292">
    <property type="entry name" value="CYTOCHROME P450"/>
    <property type="match status" value="1"/>
</dbReference>
<dbReference type="PROSITE" id="PS00086">
    <property type="entry name" value="CYTOCHROME_P450"/>
    <property type="match status" value="1"/>
</dbReference>
<keyword evidence="4 8" id="KW-0479">Metal-binding</keyword>
<sequence length="526" mass="60194">MLFFLAVLFGLSAAYFVHLLWRQTYFKRLGIPNPATSSLFLGNVKEMQETLQPLKKMYEWEQELGQTYGVIEGGHFTIVTSDLSILQDVFIKKFENFHGRKLPLPVAIDQDTSPYNNDVFGAQGMRWKRLRAISNPSFTNSKLKALEPVIQDSVNHFINICRKNENKVYNIHPLYSRLTMDVIQRVAFGRQESVLYGDEAETIIALALKTFNPDPIYTNKIAAFFTSTYDFLPITKHIFNFLRKFAGDAFPFLRAQLAQFVTDRKNLIARGEEPPVDFIQMFLDAEADGVEEGRLWQQMHTQLDRQAIRIDRKLTEEEIVSQCTAFLLAGYDTTANSLAYLTYHLATNPQIQDRLYEEIIAVCPNESDISMENVNRIPYLDWCAKEALRLNPLAAAVCSRKCAKSCHVGDRGLRVDKGVNVRANILAVHLNEHVWGEHPEQFDPERFNPLNEEAATRHPLAFQAFGSGPRTCIGMRFALLEEKLTIVKLLKSFYIEHCEETKLVRKGLVVLTPENVNIVLRPRLVD</sequence>
<evidence type="ECO:0000313" key="10">
    <source>
        <dbReference type="EMBL" id="KAK0412848.1"/>
    </source>
</evidence>
<evidence type="ECO:0000313" key="11">
    <source>
        <dbReference type="Proteomes" id="UP001175271"/>
    </source>
</evidence>
<evidence type="ECO:0000256" key="1">
    <source>
        <dbReference type="ARBA" id="ARBA00001971"/>
    </source>
</evidence>
<gene>
    <name evidence="10" type="ORF">QR680_006445</name>
</gene>
<dbReference type="FunFam" id="1.10.630.10:FF:000182">
    <property type="entry name" value="Cytochrome P450 3A4"/>
    <property type="match status" value="1"/>
</dbReference>
<dbReference type="CDD" id="cd11055">
    <property type="entry name" value="CYP3A-like"/>
    <property type="match status" value="1"/>
</dbReference>
<protein>
    <recommendedName>
        <fullName evidence="12">Cytochrome P450</fullName>
    </recommendedName>
</protein>
<dbReference type="Proteomes" id="UP001175271">
    <property type="component" value="Unassembled WGS sequence"/>
</dbReference>
<evidence type="ECO:0000256" key="8">
    <source>
        <dbReference type="PIRSR" id="PIRSR602401-1"/>
    </source>
</evidence>
<dbReference type="PRINTS" id="PR00385">
    <property type="entry name" value="P450"/>
</dbReference>
<evidence type="ECO:0000256" key="2">
    <source>
        <dbReference type="ARBA" id="ARBA00010617"/>
    </source>
</evidence>
<comment type="cofactor">
    <cofactor evidence="1 8">
        <name>heme</name>
        <dbReference type="ChEBI" id="CHEBI:30413"/>
    </cofactor>
</comment>
<dbReference type="Pfam" id="PF00067">
    <property type="entry name" value="p450"/>
    <property type="match status" value="1"/>
</dbReference>
<dbReference type="Gene3D" id="1.10.630.10">
    <property type="entry name" value="Cytochrome P450"/>
    <property type="match status" value="1"/>
</dbReference>
<comment type="caution">
    <text evidence="10">The sequence shown here is derived from an EMBL/GenBank/DDBJ whole genome shotgun (WGS) entry which is preliminary data.</text>
</comment>
<keyword evidence="11" id="KW-1185">Reference proteome</keyword>
<evidence type="ECO:0000256" key="3">
    <source>
        <dbReference type="ARBA" id="ARBA00022617"/>
    </source>
</evidence>
<keyword evidence="3 8" id="KW-0349">Heme</keyword>
<keyword evidence="7 9" id="KW-0503">Monooxygenase</keyword>
<evidence type="ECO:0000256" key="9">
    <source>
        <dbReference type="RuleBase" id="RU000461"/>
    </source>
</evidence>
<evidence type="ECO:0000256" key="6">
    <source>
        <dbReference type="ARBA" id="ARBA00023004"/>
    </source>
</evidence>
<proteinExistence type="inferred from homology"/>
<dbReference type="EMBL" id="JAUCMV010000003">
    <property type="protein sequence ID" value="KAK0412848.1"/>
    <property type="molecule type" value="Genomic_DNA"/>
</dbReference>
<keyword evidence="6 8" id="KW-0408">Iron</keyword>
<dbReference type="GO" id="GO:0020037">
    <property type="term" value="F:heme binding"/>
    <property type="evidence" value="ECO:0007669"/>
    <property type="project" value="InterPro"/>
</dbReference>
<dbReference type="AlphaFoldDB" id="A0AA39LX53"/>
<dbReference type="PANTHER" id="PTHR24292:SF102">
    <property type="entry name" value="CYTOCHROME P450 FAMILY-RELATED"/>
    <property type="match status" value="1"/>
</dbReference>
<dbReference type="InterPro" id="IPR036396">
    <property type="entry name" value="Cyt_P450_sf"/>
</dbReference>
<accession>A0AA39LX53</accession>
<keyword evidence="5 9" id="KW-0560">Oxidoreductase</keyword>
<dbReference type="InterPro" id="IPR017972">
    <property type="entry name" value="Cyt_P450_CS"/>
</dbReference>
<dbReference type="InterPro" id="IPR050476">
    <property type="entry name" value="Insect_CytP450_Detox"/>
</dbReference>
<evidence type="ECO:0008006" key="12">
    <source>
        <dbReference type="Google" id="ProtNLM"/>
    </source>
</evidence>
<name>A0AA39LX53_9BILA</name>
<feature type="binding site" description="axial binding residue" evidence="8">
    <location>
        <position position="472"/>
    </location>
    <ligand>
        <name>heme</name>
        <dbReference type="ChEBI" id="CHEBI:30413"/>
    </ligand>
    <ligandPart>
        <name>Fe</name>
        <dbReference type="ChEBI" id="CHEBI:18248"/>
    </ligandPart>
</feature>
<evidence type="ECO:0000256" key="7">
    <source>
        <dbReference type="ARBA" id="ARBA00023033"/>
    </source>
</evidence>
<dbReference type="InterPro" id="IPR002401">
    <property type="entry name" value="Cyt_P450_E_grp-I"/>
</dbReference>
<dbReference type="InterPro" id="IPR001128">
    <property type="entry name" value="Cyt_P450"/>
</dbReference>
<reference evidence="10" key="1">
    <citation type="submission" date="2023-06" db="EMBL/GenBank/DDBJ databases">
        <title>Genomic analysis of the entomopathogenic nematode Steinernema hermaphroditum.</title>
        <authorList>
            <person name="Schwarz E.M."/>
            <person name="Heppert J.K."/>
            <person name="Baniya A."/>
            <person name="Schwartz H.T."/>
            <person name="Tan C.-H."/>
            <person name="Antoshechkin I."/>
            <person name="Sternberg P.W."/>
            <person name="Goodrich-Blair H."/>
            <person name="Dillman A.R."/>
        </authorList>
    </citation>
    <scope>NUCLEOTIDE SEQUENCE</scope>
    <source>
        <strain evidence="10">PS9179</strain>
        <tissue evidence="10">Whole animal</tissue>
    </source>
</reference>
<dbReference type="GO" id="GO:0004497">
    <property type="term" value="F:monooxygenase activity"/>
    <property type="evidence" value="ECO:0007669"/>
    <property type="project" value="UniProtKB-KW"/>
</dbReference>
<dbReference type="SUPFAM" id="SSF48264">
    <property type="entry name" value="Cytochrome P450"/>
    <property type="match status" value="1"/>
</dbReference>